<feature type="region of interest" description="Disordered" evidence="7">
    <location>
        <begin position="200"/>
        <end position="261"/>
    </location>
</feature>
<proteinExistence type="inferred from homology"/>
<comment type="caution">
    <text evidence="9">The sequence shown here is derived from an EMBL/GenBank/DDBJ whole genome shotgun (WGS) entry which is preliminary data.</text>
</comment>
<evidence type="ECO:0000256" key="7">
    <source>
        <dbReference type="SAM" id="MobiDB-lite"/>
    </source>
</evidence>
<dbReference type="InterPro" id="IPR011993">
    <property type="entry name" value="PH-like_dom_sf"/>
</dbReference>
<evidence type="ECO:0000313" key="9">
    <source>
        <dbReference type="EMBL" id="KAK6470435.1"/>
    </source>
</evidence>
<dbReference type="InterPro" id="IPR013761">
    <property type="entry name" value="SAM/pointed_sf"/>
</dbReference>
<feature type="region of interest" description="Disordered" evidence="7">
    <location>
        <begin position="1"/>
        <end position="37"/>
    </location>
</feature>
<gene>
    <name evidence="9" type="ORF">HHUSO_G30645</name>
</gene>
<protein>
    <submittedName>
        <fullName evidence="9">Epidermal growth factor receptor kinase substrate 8</fullName>
    </submittedName>
</protein>
<keyword evidence="10" id="KW-1185">Reference proteome</keyword>
<evidence type="ECO:0000256" key="4">
    <source>
        <dbReference type="ARBA" id="ARBA00022490"/>
    </source>
</evidence>
<keyword evidence="9" id="KW-0675">Receptor</keyword>
<feature type="region of interest" description="Disordered" evidence="7">
    <location>
        <begin position="438"/>
        <end position="487"/>
    </location>
</feature>
<dbReference type="InterPro" id="IPR013625">
    <property type="entry name" value="PTB"/>
</dbReference>
<keyword evidence="3 6" id="KW-0728">SH3 domain</keyword>
<feature type="compositionally biased region" description="Basic and acidic residues" evidence="7">
    <location>
        <begin position="246"/>
        <end position="261"/>
    </location>
</feature>
<dbReference type="InterPro" id="IPR041418">
    <property type="entry name" value="SAM_3"/>
</dbReference>
<evidence type="ECO:0000313" key="10">
    <source>
        <dbReference type="Proteomes" id="UP001369086"/>
    </source>
</evidence>
<keyword evidence="5" id="KW-0597">Phosphoprotein</keyword>
<feature type="compositionally biased region" description="Basic residues" evidence="7">
    <location>
        <begin position="298"/>
        <end position="308"/>
    </location>
</feature>
<name>A0ABR0YD74_HUSHU</name>
<comment type="subcellular location">
    <subcellularLocation>
        <location evidence="1">Cytoplasm</location>
    </subcellularLocation>
</comment>
<evidence type="ECO:0000259" key="8">
    <source>
        <dbReference type="PROSITE" id="PS50002"/>
    </source>
</evidence>
<dbReference type="CDD" id="cd11764">
    <property type="entry name" value="SH3_Eps8"/>
    <property type="match status" value="1"/>
</dbReference>
<dbReference type="Pfam" id="PF18016">
    <property type="entry name" value="SAM_3"/>
    <property type="match status" value="1"/>
</dbReference>
<dbReference type="PANTHER" id="PTHR12287">
    <property type="entry name" value="EPIDERMAL GROWTH FACTOR RECEPTOR KINASE SUBSTRATE EPS8-RELATED PROTEIN"/>
    <property type="match status" value="1"/>
</dbReference>
<dbReference type="Pfam" id="PF08416">
    <property type="entry name" value="PTB"/>
    <property type="match status" value="1"/>
</dbReference>
<evidence type="ECO:0000256" key="3">
    <source>
        <dbReference type="ARBA" id="ARBA00022443"/>
    </source>
</evidence>
<comment type="similarity">
    <text evidence="2">Belongs to the EPS8 family.</text>
</comment>
<dbReference type="SUPFAM" id="SSF50729">
    <property type="entry name" value="PH domain-like"/>
    <property type="match status" value="1"/>
</dbReference>
<evidence type="ECO:0000256" key="1">
    <source>
        <dbReference type="ARBA" id="ARBA00004496"/>
    </source>
</evidence>
<dbReference type="InterPro" id="IPR055093">
    <property type="entry name" value="EPS8_2nd"/>
</dbReference>
<feature type="region of interest" description="Disordered" evidence="7">
    <location>
        <begin position="291"/>
        <end position="315"/>
    </location>
</feature>
<dbReference type="PANTHER" id="PTHR12287:SF22">
    <property type="entry name" value="EPIDERMAL GROWTH FACTOR RECEPTOR KINASE SUBSTRATE 8-LIKE PROTEIN 3"/>
    <property type="match status" value="1"/>
</dbReference>
<dbReference type="CDD" id="cd01210">
    <property type="entry name" value="PTB_EPS8"/>
    <property type="match status" value="1"/>
</dbReference>
<dbReference type="SMART" id="SM00326">
    <property type="entry name" value="SH3"/>
    <property type="match status" value="1"/>
</dbReference>
<dbReference type="InterPro" id="IPR001452">
    <property type="entry name" value="SH3_domain"/>
</dbReference>
<dbReference type="InterPro" id="IPR036028">
    <property type="entry name" value="SH3-like_dom_sf"/>
</dbReference>
<feature type="compositionally biased region" description="Basic and acidic residues" evidence="7">
    <location>
        <begin position="453"/>
        <end position="464"/>
    </location>
</feature>
<reference evidence="9 10" key="1">
    <citation type="submission" date="2021-05" db="EMBL/GenBank/DDBJ databases">
        <authorList>
            <person name="Zahm M."/>
            <person name="Klopp C."/>
            <person name="Cabau C."/>
            <person name="Kuhl H."/>
            <person name="Suciu R."/>
            <person name="Ciorpac M."/>
            <person name="Holostenco D."/>
            <person name="Gessner J."/>
            <person name="Wuertz S."/>
            <person name="Hohne C."/>
            <person name="Stock M."/>
            <person name="Gislard M."/>
            <person name="Lluch J."/>
            <person name="Milhes M."/>
            <person name="Lampietro C."/>
            <person name="Lopez Roques C."/>
            <person name="Donnadieu C."/>
            <person name="Du K."/>
            <person name="Schartl M."/>
            <person name="Guiguen Y."/>
        </authorList>
    </citation>
    <scope>NUCLEOTIDE SEQUENCE [LARGE SCALE GENOMIC DNA]</scope>
    <source>
        <strain evidence="9">Hh-F2</strain>
        <tissue evidence="9">Blood</tissue>
    </source>
</reference>
<dbReference type="Pfam" id="PF22975">
    <property type="entry name" value="EPS8_2nd"/>
    <property type="match status" value="1"/>
</dbReference>
<evidence type="ECO:0000256" key="6">
    <source>
        <dbReference type="PROSITE-ProRule" id="PRU00192"/>
    </source>
</evidence>
<dbReference type="Gene3D" id="2.30.29.30">
    <property type="entry name" value="Pleckstrin-homology domain (PH domain)/Phosphotyrosine-binding domain (PTB)"/>
    <property type="match status" value="1"/>
</dbReference>
<sequence length="637" mass="72737">MYRDQYHSDDTGGYSQSNGYSPDGPVAQRSGSISRPSAKTIYQQRKEYAESMLKQPDNFQYRVEHLFTCGLDQKEVRSVDDCIARLKLLDAKGRVWGQDMILQVKDGSLQLTDIETKEELESFSLDSVQECTAVLQSCVYNSILTVTVRERSRRGRSVFLFQCEEVGAEHIQSDMEKLLQEKRDGRGDQDNIRNNLESMLAQPAPGRFQGKPLPPPQPENRWSGPDQSIPSWDGPDYDEFPNFDQHPPREEERKREEPEIDMVKSQRNMEILNHVLSDVELFTQQLNEGVVGQSTGKKDKKKSKKKSKNEKGEQNIVPAFTNPMSAAGLPSLQEFASCLQKMKYGFNLLGKLDGRIQNPSASDLVHVLFPALSFIMSHCPEPDLPASILSPLLIQPAVELLKNNVTPDEHRIWKSLGEAWNLPRSLWPDADSIPPYVPEFSDGWEPPVPEPTRNLERDHRERQSQRSSRTVPEQQPNSDPRSFPPIRANEQPHFMRVMYDFMARNSQELSIMKGEILLVLDKSRKWFRARNIREEEGFVPNNVLEPVEEEEEEHNIYQDLPPTLNRKSRPEDVKAWLQYKGFSKITVRCLGVLSGSLLLGMTRDEIKTVCPEEGGRVFFQLQAVKSSLALASENYGH</sequence>
<dbReference type="EMBL" id="JAHFZB010000035">
    <property type="protein sequence ID" value="KAK6470435.1"/>
    <property type="molecule type" value="Genomic_DNA"/>
</dbReference>
<feature type="compositionally biased region" description="Basic and acidic residues" evidence="7">
    <location>
        <begin position="1"/>
        <end position="10"/>
    </location>
</feature>
<dbReference type="Pfam" id="PF00018">
    <property type="entry name" value="SH3_1"/>
    <property type="match status" value="1"/>
</dbReference>
<dbReference type="InterPro" id="IPR039801">
    <property type="entry name" value="EPS8-like"/>
</dbReference>
<dbReference type="Proteomes" id="UP001369086">
    <property type="component" value="Unassembled WGS sequence"/>
</dbReference>
<keyword evidence="9" id="KW-0418">Kinase</keyword>
<evidence type="ECO:0000256" key="5">
    <source>
        <dbReference type="ARBA" id="ARBA00022553"/>
    </source>
</evidence>
<evidence type="ECO:0000256" key="2">
    <source>
        <dbReference type="ARBA" id="ARBA00006197"/>
    </source>
</evidence>
<dbReference type="InterPro" id="IPR035462">
    <property type="entry name" value="Eps8_SH3"/>
</dbReference>
<dbReference type="InterPro" id="IPR033928">
    <property type="entry name" value="EPS8_PTB"/>
</dbReference>
<dbReference type="Gene3D" id="1.10.150.50">
    <property type="entry name" value="Transcription Factor, Ets-1"/>
    <property type="match status" value="1"/>
</dbReference>
<accession>A0ABR0YD74</accession>
<dbReference type="SUPFAM" id="SSF47769">
    <property type="entry name" value="SAM/Pointed domain"/>
    <property type="match status" value="1"/>
</dbReference>
<feature type="domain" description="SH3" evidence="8">
    <location>
        <begin position="490"/>
        <end position="549"/>
    </location>
</feature>
<dbReference type="SUPFAM" id="SSF50044">
    <property type="entry name" value="SH3-domain"/>
    <property type="match status" value="1"/>
</dbReference>
<dbReference type="Gene3D" id="2.30.30.40">
    <property type="entry name" value="SH3 Domains"/>
    <property type="match status" value="1"/>
</dbReference>
<keyword evidence="9" id="KW-0808">Transferase</keyword>
<keyword evidence="4" id="KW-0963">Cytoplasm</keyword>
<feature type="compositionally biased region" description="Polar residues" evidence="7">
    <location>
        <begin position="465"/>
        <end position="480"/>
    </location>
</feature>
<organism evidence="9 10">
    <name type="scientific">Huso huso</name>
    <name type="common">Beluga</name>
    <name type="synonym">Acipenser huso</name>
    <dbReference type="NCBI Taxonomy" id="61971"/>
    <lineage>
        <taxon>Eukaryota</taxon>
        <taxon>Metazoa</taxon>
        <taxon>Chordata</taxon>
        <taxon>Craniata</taxon>
        <taxon>Vertebrata</taxon>
        <taxon>Euteleostomi</taxon>
        <taxon>Actinopterygii</taxon>
        <taxon>Chondrostei</taxon>
        <taxon>Acipenseriformes</taxon>
        <taxon>Acipenseridae</taxon>
        <taxon>Huso</taxon>
    </lineage>
</organism>
<dbReference type="GO" id="GO:0016301">
    <property type="term" value="F:kinase activity"/>
    <property type="evidence" value="ECO:0007669"/>
    <property type="project" value="UniProtKB-KW"/>
</dbReference>
<dbReference type="PROSITE" id="PS50002">
    <property type="entry name" value="SH3"/>
    <property type="match status" value="1"/>
</dbReference>